<evidence type="ECO:0000313" key="1">
    <source>
        <dbReference type="EMBL" id="SEB83353.1"/>
    </source>
</evidence>
<accession>A0A1H4MK67</accession>
<protein>
    <recommendedName>
        <fullName evidence="3">N-acetyltransferase domain-containing protein</fullName>
    </recommendedName>
</protein>
<organism evidence="1 2">
    <name type="scientific">Nitratireductor aquibiodomus</name>
    <dbReference type="NCBI Taxonomy" id="204799"/>
    <lineage>
        <taxon>Bacteria</taxon>
        <taxon>Pseudomonadati</taxon>
        <taxon>Pseudomonadota</taxon>
        <taxon>Alphaproteobacteria</taxon>
        <taxon>Hyphomicrobiales</taxon>
        <taxon>Phyllobacteriaceae</taxon>
        <taxon>Nitratireductor</taxon>
    </lineage>
</organism>
<evidence type="ECO:0000313" key="2">
    <source>
        <dbReference type="Proteomes" id="UP000199064"/>
    </source>
</evidence>
<evidence type="ECO:0008006" key="3">
    <source>
        <dbReference type="Google" id="ProtNLM"/>
    </source>
</evidence>
<gene>
    <name evidence="1" type="ORF">SAMN05216452_3354</name>
</gene>
<dbReference type="AlphaFoldDB" id="A0A1H4MK67"/>
<dbReference type="EMBL" id="FNSL01000001">
    <property type="protein sequence ID" value="SEB83353.1"/>
    <property type="molecule type" value="Genomic_DNA"/>
</dbReference>
<reference evidence="2" key="1">
    <citation type="submission" date="2016-10" db="EMBL/GenBank/DDBJ databases">
        <authorList>
            <person name="Varghese N."/>
            <person name="Submissions S."/>
        </authorList>
    </citation>
    <scope>NUCLEOTIDE SEQUENCE [LARGE SCALE GENOMIC DNA]</scope>
    <source>
        <strain evidence="2">ES.061</strain>
    </source>
</reference>
<sequence length="300" mass="33341">MVLAEQENEDGVKTILGVLGFIPLGRFDPALGDDGILLALWKVRDDIAPPGLGLRLLKLIQAQLKPKVIGAIGISDMVKPIYRALGYTLDQLGHWALFNPEFKGKCAVAANVPDAAFALSGETPTSLALKCIDRAQCENVVSAVDRIASLQRPRKSWAYVVSRYIEHPWYDYALRAVEHNGEPVALVVWRQVECNGSRILRVVDIIGDTNWLSDSTQLLRAELVRANAEYIDIMQVGTPGEVLSRGQFIGPEQYAELILPNYFSPFEARNIDIHLAYRAFQSDSGPLRLYRADSDQDRPN</sequence>
<keyword evidence="2" id="KW-1185">Reference proteome</keyword>
<proteinExistence type="predicted"/>
<dbReference type="Proteomes" id="UP000199064">
    <property type="component" value="Unassembled WGS sequence"/>
</dbReference>
<name>A0A1H4MK67_9HYPH</name>